<dbReference type="Gene3D" id="3.90.850.10">
    <property type="entry name" value="Fumarylacetoacetase-like, C-terminal domain"/>
    <property type="match status" value="1"/>
</dbReference>
<dbReference type="GO" id="GO:0018800">
    <property type="term" value="F:5-oxopent-3-ene-1,2,5-tricarboxylate decarboxylase activity"/>
    <property type="evidence" value="ECO:0007669"/>
    <property type="project" value="InterPro"/>
</dbReference>
<reference evidence="3 4" key="1">
    <citation type="submission" date="2016-11" db="EMBL/GenBank/DDBJ databases">
        <authorList>
            <person name="Jaros S."/>
            <person name="Januszkiewicz K."/>
            <person name="Wedrychowicz H."/>
        </authorList>
    </citation>
    <scope>NUCLEOTIDE SEQUENCE [LARGE SCALE GENOMIC DNA]</scope>
    <source>
        <strain evidence="3 4">DSM 21637</strain>
    </source>
</reference>
<dbReference type="RefSeq" id="WP_072324974.1">
    <property type="nucleotide sequence ID" value="NZ_FPJW01000002.1"/>
</dbReference>
<dbReference type="OrthoDB" id="9805307at2"/>
<dbReference type="SUPFAM" id="SSF56529">
    <property type="entry name" value="FAH"/>
    <property type="match status" value="1"/>
</dbReference>
<proteinExistence type="predicted"/>
<protein>
    <submittedName>
        <fullName evidence="3">5-oxopent-3-ene-1,2,5-tricarboxylate decarboxylase / 2-hydroxyhepta-2,4-diene-1,7-dioate isomerase</fullName>
    </submittedName>
</protein>
<dbReference type="Pfam" id="PF01557">
    <property type="entry name" value="FAA_hydrolase"/>
    <property type="match status" value="1"/>
</dbReference>
<keyword evidence="1" id="KW-0479">Metal-binding</keyword>
<evidence type="ECO:0000313" key="4">
    <source>
        <dbReference type="Proteomes" id="UP000182350"/>
    </source>
</evidence>
<keyword evidence="3" id="KW-0413">Isomerase</keyword>
<dbReference type="InterPro" id="IPR012686">
    <property type="entry name" value="HPA_isomer/decarb_N"/>
</dbReference>
<dbReference type="STRING" id="1122209.SAMN02745752_00714"/>
<accession>A0A1K1V1J1</accession>
<dbReference type="GO" id="GO:0008704">
    <property type="term" value="F:5-carboxymethyl-2-hydroxymuconate delta-isomerase activity"/>
    <property type="evidence" value="ECO:0007669"/>
    <property type="project" value="InterPro"/>
</dbReference>
<dbReference type="PANTHER" id="PTHR11820:SF114">
    <property type="entry name" value="4-HYDROXYPHENYLACETATE CATABOLISM PROTEIN"/>
    <property type="match status" value="1"/>
</dbReference>
<name>A0A1K1V1J1_9GAMM</name>
<keyword evidence="4" id="KW-1185">Reference proteome</keyword>
<evidence type="ECO:0000259" key="2">
    <source>
        <dbReference type="Pfam" id="PF01557"/>
    </source>
</evidence>
<dbReference type="AlphaFoldDB" id="A0A1K1V1J1"/>
<dbReference type="InterPro" id="IPR011234">
    <property type="entry name" value="Fumarylacetoacetase-like_C"/>
</dbReference>
<gene>
    <name evidence="3" type="ORF">SAMN02745752_00714</name>
</gene>
<organism evidence="3 4">
    <name type="scientific">Marinospirillum alkaliphilum DSM 21637</name>
    <dbReference type="NCBI Taxonomy" id="1122209"/>
    <lineage>
        <taxon>Bacteria</taxon>
        <taxon>Pseudomonadati</taxon>
        <taxon>Pseudomonadota</taxon>
        <taxon>Gammaproteobacteria</taxon>
        <taxon>Oceanospirillales</taxon>
        <taxon>Oceanospirillaceae</taxon>
        <taxon>Marinospirillum</taxon>
    </lineage>
</organism>
<dbReference type="InterPro" id="IPR036663">
    <property type="entry name" value="Fumarylacetoacetase_C_sf"/>
</dbReference>
<dbReference type="Proteomes" id="UP000182350">
    <property type="component" value="Unassembled WGS sequence"/>
</dbReference>
<evidence type="ECO:0000256" key="1">
    <source>
        <dbReference type="ARBA" id="ARBA00022723"/>
    </source>
</evidence>
<dbReference type="GO" id="GO:0046872">
    <property type="term" value="F:metal ion binding"/>
    <property type="evidence" value="ECO:0007669"/>
    <property type="project" value="UniProtKB-KW"/>
</dbReference>
<feature type="domain" description="Fumarylacetoacetase-like C-terminal" evidence="2">
    <location>
        <begin position="10"/>
        <end position="219"/>
    </location>
</feature>
<dbReference type="NCBIfam" id="TIGR02305">
    <property type="entry name" value="HpaG-N-term"/>
    <property type="match status" value="1"/>
</dbReference>
<dbReference type="EMBL" id="FPJW01000002">
    <property type="protein sequence ID" value="SFX18651.1"/>
    <property type="molecule type" value="Genomic_DNA"/>
</dbReference>
<evidence type="ECO:0000313" key="3">
    <source>
        <dbReference type="EMBL" id="SFX18651.1"/>
    </source>
</evidence>
<dbReference type="PANTHER" id="PTHR11820">
    <property type="entry name" value="ACYLPYRUVASE"/>
    <property type="match status" value="1"/>
</dbReference>
<sequence length="222" mass="23380">MTANSLVHSKLVCVALNDKAQLAALDATFHQDPYKKPPTQPVLYYKPRNTWSQEGAEVEWARDFDGNPVAAMVVGASLGVVIGKTTCRVSPQEALSHVGGYTVVADYSLPEQNYYRPDIKGKCLDTSAPVGPKIIPAAEIANPDALSISITVNGSVKSVFKLSQMQRSVAELISIISSIMTLQPGEVIAVGFAGNRVPVAKGDKVAASIEGIGTLTNTLGGA</sequence>